<organism evidence="1">
    <name type="scientific">candidate division WS2 bacterium ADurb.Bin280</name>
    <dbReference type="NCBI Taxonomy" id="1852829"/>
    <lineage>
        <taxon>Bacteria</taxon>
        <taxon>candidate division WS2</taxon>
    </lineage>
</organism>
<accession>A0A1V5SDL9</accession>
<name>A0A1V5SDL9_9BACT</name>
<evidence type="ECO:0000313" key="1">
    <source>
        <dbReference type="EMBL" id="OQA52575.1"/>
    </source>
</evidence>
<gene>
    <name evidence="1" type="ORF">BWY43_00446</name>
</gene>
<comment type="caution">
    <text evidence="1">The sequence shown here is derived from an EMBL/GenBank/DDBJ whole genome shotgun (WGS) entry which is preliminary data.</text>
</comment>
<proteinExistence type="predicted"/>
<dbReference type="AlphaFoldDB" id="A0A1V5SDL9"/>
<reference evidence="1" key="1">
    <citation type="submission" date="2017-02" db="EMBL/GenBank/DDBJ databases">
        <title>Delving into the versatile metabolic prowess of the omnipresent phylum Bacteroidetes.</title>
        <authorList>
            <person name="Nobu M.K."/>
            <person name="Mei R."/>
            <person name="Narihiro T."/>
            <person name="Kuroda K."/>
            <person name="Liu W.-T."/>
        </authorList>
    </citation>
    <scope>NUCLEOTIDE SEQUENCE</scope>
    <source>
        <strain evidence="1">ADurb.Bin280</strain>
    </source>
</reference>
<protein>
    <submittedName>
        <fullName evidence="1">Uncharacterized protein</fullName>
    </submittedName>
</protein>
<dbReference type="Proteomes" id="UP000485367">
    <property type="component" value="Unassembled WGS sequence"/>
</dbReference>
<dbReference type="EMBL" id="MWBO01000028">
    <property type="protein sequence ID" value="OQA52575.1"/>
    <property type="molecule type" value="Genomic_DNA"/>
</dbReference>
<sequence>MNLLVKIKNPRLVSVFDGDKVLVSDGELGDLLSLARKYGTMIKRVQISGDCGSYTFKRQVYLFANLMNYFNGEGKQVFPQYNDGEKKA</sequence>